<protein>
    <submittedName>
        <fullName evidence="2">Uncharacterized protein</fullName>
    </submittedName>
</protein>
<sequence>MNSDAEAGLQQRNAEDFSLFLGGPLFQLLRRTRLTDDALQLARRRVIAITLFTWLPLLVLSTLEGRALHGVAVPFLFDAEVHVRFLVAIPLLIAAELLVQDRIGSVPRMFLERHLIPEADMPRFKAAVASAYRLRNSVVAEVLLIVAVYAVGVLLVWRHYVAMDAATWYSTRTDQGTQLSLAGIWLGYFSLPVFQFLICRWYFRIFIWARFLWQVSRIQLKLIPTHPDRVGGLGFLSLAVQGFTVLAAALGALLSAFLADRILHLGAPLTNFMFEIGGMVVFVQCLALGPLLVFAPQLAAAKRVGTREYGTLAESYVRAFDTKWLRGGAAPGEELLGSGDIQSLADLGNSLEVVKGMRIVPVTRDDVVRLAIVTLAPVAPLLLTMMPLEELIRRLLGVVF</sequence>
<dbReference type="RefSeq" id="WP_211860920.1">
    <property type="nucleotide sequence ID" value="NZ_JAAEDM010000008.1"/>
</dbReference>
<comment type="caution">
    <text evidence="2">The sequence shown here is derived from an EMBL/GenBank/DDBJ whole genome shotgun (WGS) entry which is preliminary data.</text>
</comment>
<evidence type="ECO:0000313" key="2">
    <source>
        <dbReference type="EMBL" id="MBR0670547.1"/>
    </source>
</evidence>
<feature type="transmembrane region" description="Helical" evidence="1">
    <location>
        <begin position="180"/>
        <end position="203"/>
    </location>
</feature>
<name>A0A9X9WTR8_9PROT</name>
<dbReference type="Proteomes" id="UP001138751">
    <property type="component" value="Unassembled WGS sequence"/>
</dbReference>
<feature type="transmembrane region" description="Helical" evidence="1">
    <location>
        <begin position="367"/>
        <end position="388"/>
    </location>
</feature>
<gene>
    <name evidence="2" type="ORF">GXW76_05135</name>
</gene>
<feature type="transmembrane region" description="Helical" evidence="1">
    <location>
        <begin position="230"/>
        <end position="256"/>
    </location>
</feature>
<keyword evidence="1" id="KW-0472">Membrane</keyword>
<organism evidence="2 3">
    <name type="scientific">Neoroseomonas soli</name>
    <dbReference type="NCBI Taxonomy" id="1081025"/>
    <lineage>
        <taxon>Bacteria</taxon>
        <taxon>Pseudomonadati</taxon>
        <taxon>Pseudomonadota</taxon>
        <taxon>Alphaproteobacteria</taxon>
        <taxon>Acetobacterales</taxon>
        <taxon>Acetobacteraceae</taxon>
        <taxon>Neoroseomonas</taxon>
    </lineage>
</organism>
<keyword evidence="1" id="KW-0812">Transmembrane</keyword>
<keyword evidence="1" id="KW-1133">Transmembrane helix</keyword>
<feature type="transmembrane region" description="Helical" evidence="1">
    <location>
        <begin position="138"/>
        <end position="160"/>
    </location>
</feature>
<reference evidence="2" key="2">
    <citation type="journal article" date="2021" name="Syst. Appl. Microbiol.">
        <title>Roseomonas hellenica sp. nov., isolated from roots of wild-growing Alkanna tinctoria.</title>
        <authorList>
            <person name="Rat A."/>
            <person name="Naranjo H.D."/>
            <person name="Lebbe L."/>
            <person name="Cnockaert M."/>
            <person name="Krigas N."/>
            <person name="Grigoriadou K."/>
            <person name="Maloupa E."/>
            <person name="Willems A."/>
        </authorList>
    </citation>
    <scope>NUCLEOTIDE SEQUENCE</scope>
    <source>
        <strain evidence="2">LMG 31231</strain>
    </source>
</reference>
<feature type="transmembrane region" description="Helical" evidence="1">
    <location>
        <begin position="83"/>
        <end position="99"/>
    </location>
</feature>
<reference evidence="2" key="1">
    <citation type="submission" date="2020-01" db="EMBL/GenBank/DDBJ databases">
        <authorList>
            <person name="Rat A."/>
        </authorList>
    </citation>
    <scope>NUCLEOTIDE SEQUENCE</scope>
    <source>
        <strain evidence="2">LMG 31231</strain>
    </source>
</reference>
<accession>A0A9X9WTR8</accession>
<feature type="transmembrane region" description="Helical" evidence="1">
    <location>
        <begin position="276"/>
        <end position="295"/>
    </location>
</feature>
<evidence type="ECO:0000256" key="1">
    <source>
        <dbReference type="SAM" id="Phobius"/>
    </source>
</evidence>
<keyword evidence="3" id="KW-1185">Reference proteome</keyword>
<evidence type="ECO:0000313" key="3">
    <source>
        <dbReference type="Proteomes" id="UP001138751"/>
    </source>
</evidence>
<dbReference type="AlphaFoldDB" id="A0A9X9WTR8"/>
<dbReference type="EMBL" id="JAAEDM010000008">
    <property type="protein sequence ID" value="MBR0670547.1"/>
    <property type="molecule type" value="Genomic_DNA"/>
</dbReference>
<proteinExistence type="predicted"/>
<feature type="transmembrane region" description="Helical" evidence="1">
    <location>
        <begin position="46"/>
        <end position="63"/>
    </location>
</feature>